<gene>
    <name evidence="1" type="ORF">KIN20_024105</name>
</gene>
<organism evidence="1 2">
    <name type="scientific">Parelaphostrongylus tenuis</name>
    <name type="common">Meningeal worm</name>
    <dbReference type="NCBI Taxonomy" id="148309"/>
    <lineage>
        <taxon>Eukaryota</taxon>
        <taxon>Metazoa</taxon>
        <taxon>Ecdysozoa</taxon>
        <taxon>Nematoda</taxon>
        <taxon>Chromadorea</taxon>
        <taxon>Rhabditida</taxon>
        <taxon>Rhabditina</taxon>
        <taxon>Rhabditomorpha</taxon>
        <taxon>Strongyloidea</taxon>
        <taxon>Metastrongylidae</taxon>
        <taxon>Parelaphostrongylus</taxon>
    </lineage>
</organism>
<name>A0AAD5MT04_PARTN</name>
<accession>A0AAD5MT04</accession>
<proteinExistence type="predicted"/>
<evidence type="ECO:0000313" key="2">
    <source>
        <dbReference type="Proteomes" id="UP001196413"/>
    </source>
</evidence>
<comment type="caution">
    <text evidence="1">The sequence shown here is derived from an EMBL/GenBank/DDBJ whole genome shotgun (WGS) entry which is preliminary data.</text>
</comment>
<reference evidence="1" key="1">
    <citation type="submission" date="2021-06" db="EMBL/GenBank/DDBJ databases">
        <title>Parelaphostrongylus tenuis whole genome reference sequence.</title>
        <authorList>
            <person name="Garwood T.J."/>
            <person name="Larsen P.A."/>
            <person name="Fountain-Jones N.M."/>
            <person name="Garbe J.R."/>
            <person name="Macchietto M.G."/>
            <person name="Kania S.A."/>
            <person name="Gerhold R.W."/>
            <person name="Richards J.E."/>
            <person name="Wolf T.M."/>
        </authorList>
    </citation>
    <scope>NUCLEOTIDE SEQUENCE</scope>
    <source>
        <strain evidence="1">MNPRO001-30</strain>
        <tissue evidence="1">Meninges</tissue>
    </source>
</reference>
<sequence>MELSLEQIVAAHARMARSGNDNEAVCKISVACGDNTVAERVARKLLAKFKAGENSLKEQPRLGRSQEVLRSASLAFLPTRHLCMSSKRICFHDSPILKEL</sequence>
<evidence type="ECO:0000313" key="1">
    <source>
        <dbReference type="EMBL" id="KAJ1364097.1"/>
    </source>
</evidence>
<protein>
    <submittedName>
        <fullName evidence="1">Uncharacterized protein</fullName>
    </submittedName>
</protein>
<keyword evidence="2" id="KW-1185">Reference proteome</keyword>
<dbReference type="AlphaFoldDB" id="A0AAD5MT04"/>
<dbReference type="EMBL" id="JAHQIW010004873">
    <property type="protein sequence ID" value="KAJ1364097.1"/>
    <property type="molecule type" value="Genomic_DNA"/>
</dbReference>
<dbReference type="Proteomes" id="UP001196413">
    <property type="component" value="Unassembled WGS sequence"/>
</dbReference>